<name>A0A6A5QGA9_AMPQU</name>
<accession>A0A6A5QGA9</accession>
<evidence type="ECO:0000313" key="2">
    <source>
        <dbReference type="Proteomes" id="UP000800096"/>
    </source>
</evidence>
<reference evidence="1" key="1">
    <citation type="journal article" date="2020" name="Stud. Mycol.">
        <title>101 Dothideomycetes genomes: a test case for predicting lifestyles and emergence of pathogens.</title>
        <authorList>
            <person name="Haridas S."/>
            <person name="Albert R."/>
            <person name="Binder M."/>
            <person name="Bloem J."/>
            <person name="Labutti K."/>
            <person name="Salamov A."/>
            <person name="Andreopoulos B."/>
            <person name="Baker S."/>
            <person name="Barry K."/>
            <person name="Bills G."/>
            <person name="Bluhm B."/>
            <person name="Cannon C."/>
            <person name="Castanera R."/>
            <person name="Culley D."/>
            <person name="Daum C."/>
            <person name="Ezra D."/>
            <person name="Gonzalez J."/>
            <person name="Henrissat B."/>
            <person name="Kuo A."/>
            <person name="Liang C."/>
            <person name="Lipzen A."/>
            <person name="Lutzoni F."/>
            <person name="Magnuson J."/>
            <person name="Mondo S."/>
            <person name="Nolan M."/>
            <person name="Ohm R."/>
            <person name="Pangilinan J."/>
            <person name="Park H.-J."/>
            <person name="Ramirez L."/>
            <person name="Alfaro M."/>
            <person name="Sun H."/>
            <person name="Tritt A."/>
            <person name="Yoshinaga Y."/>
            <person name="Zwiers L.-H."/>
            <person name="Turgeon B."/>
            <person name="Goodwin S."/>
            <person name="Spatafora J."/>
            <person name="Crous P."/>
            <person name="Grigoriev I."/>
        </authorList>
    </citation>
    <scope>NUCLEOTIDE SEQUENCE</scope>
    <source>
        <strain evidence="1">HMLAC05119</strain>
    </source>
</reference>
<organism evidence="1 2">
    <name type="scientific">Ampelomyces quisqualis</name>
    <name type="common">Powdery mildew agent</name>
    <dbReference type="NCBI Taxonomy" id="50730"/>
    <lineage>
        <taxon>Eukaryota</taxon>
        <taxon>Fungi</taxon>
        <taxon>Dikarya</taxon>
        <taxon>Ascomycota</taxon>
        <taxon>Pezizomycotina</taxon>
        <taxon>Dothideomycetes</taxon>
        <taxon>Pleosporomycetidae</taxon>
        <taxon>Pleosporales</taxon>
        <taxon>Pleosporineae</taxon>
        <taxon>Phaeosphaeriaceae</taxon>
        <taxon>Ampelomyces</taxon>
    </lineage>
</organism>
<protein>
    <submittedName>
        <fullName evidence="1">Uncharacterized protein</fullName>
    </submittedName>
</protein>
<proteinExistence type="predicted"/>
<gene>
    <name evidence="1" type="ORF">BDU57DRAFT_580415</name>
</gene>
<sequence length="52" mass="5365">MKASVMLRTLRGLAAATNSLSARADCSCSISKCPPSDIPTSPQHCVCVTSPT</sequence>
<dbReference type="Proteomes" id="UP000800096">
    <property type="component" value="Unassembled WGS sequence"/>
</dbReference>
<keyword evidence="2" id="KW-1185">Reference proteome</keyword>
<dbReference type="OrthoDB" id="3748423at2759"/>
<dbReference type="AlphaFoldDB" id="A0A6A5QGA9"/>
<evidence type="ECO:0000313" key="1">
    <source>
        <dbReference type="EMBL" id="KAF1913858.1"/>
    </source>
</evidence>
<dbReference type="EMBL" id="ML979138">
    <property type="protein sequence ID" value="KAF1913858.1"/>
    <property type="molecule type" value="Genomic_DNA"/>
</dbReference>